<evidence type="ECO:0000256" key="1">
    <source>
        <dbReference type="ARBA" id="ARBA00004496"/>
    </source>
</evidence>
<keyword evidence="5 7" id="KW-0808">Transferase</keyword>
<dbReference type="CDD" id="cd02440">
    <property type="entry name" value="AdoMet_MTases"/>
    <property type="match status" value="1"/>
</dbReference>
<dbReference type="HOGENOM" id="CLU_055432_2_0_4"/>
<dbReference type="EMBL" id="CP009238">
    <property type="protein sequence ID" value="AIL32836.1"/>
    <property type="molecule type" value="Genomic_DNA"/>
</dbReference>
<dbReference type="EC" id="2.1.1.77" evidence="7"/>
<comment type="subcellular location">
    <subcellularLocation>
        <location evidence="1 7">Cytoplasm</location>
    </subcellularLocation>
</comment>
<evidence type="ECO:0000256" key="7">
    <source>
        <dbReference type="HAMAP-Rule" id="MF_00090"/>
    </source>
</evidence>
<proteinExistence type="inferred from homology"/>
<keyword evidence="4 7" id="KW-0489">Methyltransferase</keyword>
<dbReference type="GO" id="GO:0032259">
    <property type="term" value="P:methylation"/>
    <property type="evidence" value="ECO:0007669"/>
    <property type="project" value="UniProtKB-KW"/>
</dbReference>
<reference evidence="8 9" key="1">
    <citation type="journal article" date="2014" name="BMC Genomics">
        <title>A genomic perspective on a new bacterial genus and species from the Alcaligenaceae family, Basilea psittacipulmonis.</title>
        <authorList>
            <person name="Whiteson K.L."/>
            <person name="Hernandez D."/>
            <person name="Lazarevic V."/>
            <person name="Gaia N."/>
            <person name="Farinelli L."/>
            <person name="Francois P."/>
            <person name="Pilo P."/>
            <person name="Frey J."/>
            <person name="Schrenzel J."/>
        </authorList>
    </citation>
    <scope>NUCLEOTIDE SEQUENCE [LARGE SCALE GENOMIC DNA]</scope>
    <source>
        <strain evidence="8 9">DSM 24701</strain>
    </source>
</reference>
<dbReference type="KEGG" id="bpsi:IX83_05470"/>
<dbReference type="FunFam" id="3.40.50.150:FF:000010">
    <property type="entry name" value="Protein-L-isoaspartate O-methyltransferase"/>
    <property type="match status" value="1"/>
</dbReference>
<dbReference type="Pfam" id="PF01135">
    <property type="entry name" value="PCMT"/>
    <property type="match status" value="1"/>
</dbReference>
<accession>A0A077DFC6</accession>
<comment type="function">
    <text evidence="7">Catalyzes the methyl esterification of L-isoaspartyl residues in peptides and proteins that result from spontaneous decomposition of normal L-aspartyl and L-asparaginyl residues. It plays a role in the repair and/or degradation of damaged proteins.</text>
</comment>
<dbReference type="SUPFAM" id="SSF53335">
    <property type="entry name" value="S-adenosyl-L-methionine-dependent methyltransferases"/>
    <property type="match status" value="1"/>
</dbReference>
<dbReference type="PANTHER" id="PTHR11579:SF0">
    <property type="entry name" value="PROTEIN-L-ISOASPARTATE(D-ASPARTATE) O-METHYLTRANSFERASE"/>
    <property type="match status" value="1"/>
</dbReference>
<evidence type="ECO:0000256" key="4">
    <source>
        <dbReference type="ARBA" id="ARBA00022603"/>
    </source>
</evidence>
<dbReference type="InterPro" id="IPR029063">
    <property type="entry name" value="SAM-dependent_MTases_sf"/>
</dbReference>
<organism evidence="8 9">
    <name type="scientific">Basilea psittacipulmonis DSM 24701</name>
    <dbReference type="NCBI Taxonomy" id="1072685"/>
    <lineage>
        <taxon>Bacteria</taxon>
        <taxon>Pseudomonadati</taxon>
        <taxon>Pseudomonadota</taxon>
        <taxon>Betaproteobacteria</taxon>
        <taxon>Burkholderiales</taxon>
        <taxon>Alcaligenaceae</taxon>
        <taxon>Basilea</taxon>
    </lineage>
</organism>
<evidence type="ECO:0000313" key="9">
    <source>
        <dbReference type="Proteomes" id="UP000028945"/>
    </source>
</evidence>
<gene>
    <name evidence="7" type="primary">pcm</name>
    <name evidence="8" type="ORF">IX83_05470</name>
</gene>
<dbReference type="PANTHER" id="PTHR11579">
    <property type="entry name" value="PROTEIN-L-ISOASPARTATE O-METHYLTRANSFERASE"/>
    <property type="match status" value="1"/>
</dbReference>
<protein>
    <recommendedName>
        <fullName evidence="7">Protein-L-isoaspartate O-methyltransferase</fullName>
        <ecNumber evidence="7">2.1.1.77</ecNumber>
    </recommendedName>
    <alternativeName>
        <fullName evidence="7">L-isoaspartyl protein carboxyl methyltransferase</fullName>
    </alternativeName>
    <alternativeName>
        <fullName evidence="7">Protein L-isoaspartyl methyltransferase</fullName>
    </alternativeName>
    <alternativeName>
        <fullName evidence="7">Protein-beta-aspartate methyltransferase</fullName>
        <shortName evidence="7">PIMT</shortName>
    </alternativeName>
</protein>
<dbReference type="STRING" id="1072685.IX83_05470"/>
<dbReference type="GO" id="GO:0004719">
    <property type="term" value="F:protein-L-isoaspartate (D-aspartate) O-methyltransferase activity"/>
    <property type="evidence" value="ECO:0007669"/>
    <property type="project" value="UniProtKB-UniRule"/>
</dbReference>
<keyword evidence="3 7" id="KW-0963">Cytoplasm</keyword>
<evidence type="ECO:0000256" key="2">
    <source>
        <dbReference type="ARBA" id="ARBA00005369"/>
    </source>
</evidence>
<dbReference type="InterPro" id="IPR000682">
    <property type="entry name" value="PCMT"/>
</dbReference>
<dbReference type="NCBIfam" id="TIGR00080">
    <property type="entry name" value="pimt"/>
    <property type="match status" value="1"/>
</dbReference>
<evidence type="ECO:0000256" key="5">
    <source>
        <dbReference type="ARBA" id="ARBA00022679"/>
    </source>
</evidence>
<dbReference type="Gene3D" id="3.40.50.150">
    <property type="entry name" value="Vaccinia Virus protein VP39"/>
    <property type="match status" value="1"/>
</dbReference>
<keyword evidence="9" id="KW-1185">Reference proteome</keyword>
<dbReference type="eggNOG" id="COG2518">
    <property type="taxonomic scope" value="Bacteria"/>
</dbReference>
<dbReference type="GO" id="GO:0030091">
    <property type="term" value="P:protein repair"/>
    <property type="evidence" value="ECO:0007669"/>
    <property type="project" value="UniProtKB-UniRule"/>
</dbReference>
<comment type="similarity">
    <text evidence="2 7">Belongs to the methyltransferase superfamily. L-isoaspartyl/D-aspartyl protein methyltransferase family.</text>
</comment>
<evidence type="ECO:0000313" key="8">
    <source>
        <dbReference type="EMBL" id="AIL32836.1"/>
    </source>
</evidence>
<feature type="active site" evidence="7">
    <location>
        <position position="72"/>
    </location>
</feature>
<name>A0A077DFC6_9BURK</name>
<comment type="catalytic activity">
    <reaction evidence="7">
        <text>[protein]-L-isoaspartate + S-adenosyl-L-methionine = [protein]-L-isoaspartate alpha-methyl ester + S-adenosyl-L-homocysteine</text>
        <dbReference type="Rhea" id="RHEA:12705"/>
        <dbReference type="Rhea" id="RHEA-COMP:12143"/>
        <dbReference type="Rhea" id="RHEA-COMP:12144"/>
        <dbReference type="ChEBI" id="CHEBI:57856"/>
        <dbReference type="ChEBI" id="CHEBI:59789"/>
        <dbReference type="ChEBI" id="CHEBI:90596"/>
        <dbReference type="ChEBI" id="CHEBI:90598"/>
        <dbReference type="EC" id="2.1.1.77"/>
    </reaction>
</comment>
<dbReference type="HAMAP" id="MF_00090">
    <property type="entry name" value="PIMT"/>
    <property type="match status" value="1"/>
</dbReference>
<dbReference type="NCBIfam" id="NF001453">
    <property type="entry name" value="PRK00312.1"/>
    <property type="match status" value="1"/>
</dbReference>
<evidence type="ECO:0000256" key="3">
    <source>
        <dbReference type="ARBA" id="ARBA00022490"/>
    </source>
</evidence>
<dbReference type="Proteomes" id="UP000028945">
    <property type="component" value="Chromosome"/>
</dbReference>
<dbReference type="AlphaFoldDB" id="A0A077DFC6"/>
<keyword evidence="6 7" id="KW-0949">S-adenosyl-L-methionine</keyword>
<sequence length="225" mass="25230">MEAASTRYVNNASYGLRQRQAMIDELQSLGIRDERVLQAMKTIPRHLFVSQFLQKEAYKNRNLPIGYDQTISQPYVVAKMIELIAQARRDKVLEIGTGCGYQAAVLGKVFKQVVSIERIEALYNESSRRLKALNLDVNVTIKYGDGMLGCEQYAPYDAIILAAAGIKIPSVLLNQMAVGGCLIAPVGDQDKQCLVWVKRISETEWTQEKREDVFFVPLLSGLQSI</sequence>
<dbReference type="GO" id="GO:0005737">
    <property type="term" value="C:cytoplasm"/>
    <property type="evidence" value="ECO:0007669"/>
    <property type="project" value="UniProtKB-SubCell"/>
</dbReference>
<evidence type="ECO:0000256" key="6">
    <source>
        <dbReference type="ARBA" id="ARBA00022691"/>
    </source>
</evidence>